<dbReference type="OrthoDB" id="1434354at2759"/>
<evidence type="ECO:0000259" key="1">
    <source>
        <dbReference type="PROSITE" id="PS50191"/>
    </source>
</evidence>
<keyword evidence="3" id="KW-1185">Reference proteome</keyword>
<proteinExistence type="predicted"/>
<sequence>ATNWDKENSPVVIIPMGRWDFRKAVADGNQDECVRYMCQIWERLLQQMKGKTTGEGVPTTQFTFIVDVDELGLKTVGSFAVLEFFKTAVGQFESNYPEVLSKCFVINASR</sequence>
<evidence type="ECO:0000313" key="2">
    <source>
        <dbReference type="EMBL" id="CAG7785197.1"/>
    </source>
</evidence>
<reference evidence="2" key="1">
    <citation type="submission" date="2021-06" db="EMBL/GenBank/DDBJ databases">
        <authorList>
            <person name="Hodson N. C."/>
            <person name="Mongue J. A."/>
            <person name="Jaron S. K."/>
        </authorList>
    </citation>
    <scope>NUCLEOTIDE SEQUENCE</scope>
</reference>
<evidence type="ECO:0000313" key="3">
    <source>
        <dbReference type="Proteomes" id="UP000708208"/>
    </source>
</evidence>
<dbReference type="PROSITE" id="PS50191">
    <property type="entry name" value="CRAL_TRIO"/>
    <property type="match status" value="1"/>
</dbReference>
<dbReference type="Proteomes" id="UP000708208">
    <property type="component" value="Unassembled WGS sequence"/>
</dbReference>
<organism evidence="2 3">
    <name type="scientific">Allacma fusca</name>
    <dbReference type="NCBI Taxonomy" id="39272"/>
    <lineage>
        <taxon>Eukaryota</taxon>
        <taxon>Metazoa</taxon>
        <taxon>Ecdysozoa</taxon>
        <taxon>Arthropoda</taxon>
        <taxon>Hexapoda</taxon>
        <taxon>Collembola</taxon>
        <taxon>Symphypleona</taxon>
        <taxon>Sminthuridae</taxon>
        <taxon>Allacma</taxon>
    </lineage>
</organism>
<protein>
    <recommendedName>
        <fullName evidence="1">CRAL-TRIO domain-containing protein</fullName>
    </recommendedName>
</protein>
<dbReference type="PANTHER" id="PTHR23324:SF83">
    <property type="entry name" value="SEC14-LIKE PROTEIN 2"/>
    <property type="match status" value="1"/>
</dbReference>
<accession>A0A8J2KBH3</accession>
<gene>
    <name evidence="2" type="ORF">AFUS01_LOCUS23836</name>
</gene>
<feature type="non-terminal residue" evidence="2">
    <location>
        <position position="110"/>
    </location>
</feature>
<feature type="domain" description="CRAL-TRIO" evidence="1">
    <location>
        <begin position="1"/>
        <end position="110"/>
    </location>
</feature>
<feature type="non-terminal residue" evidence="2">
    <location>
        <position position="1"/>
    </location>
</feature>
<dbReference type="Pfam" id="PF00650">
    <property type="entry name" value="CRAL_TRIO"/>
    <property type="match status" value="1"/>
</dbReference>
<name>A0A8J2KBH3_9HEXA</name>
<dbReference type="InterPro" id="IPR001251">
    <property type="entry name" value="CRAL-TRIO_dom"/>
</dbReference>
<dbReference type="InterPro" id="IPR051064">
    <property type="entry name" value="SEC14/CRAL-TRIO_domain"/>
</dbReference>
<dbReference type="PANTHER" id="PTHR23324">
    <property type="entry name" value="SEC14 RELATED PROTEIN"/>
    <property type="match status" value="1"/>
</dbReference>
<dbReference type="CDD" id="cd00170">
    <property type="entry name" value="SEC14"/>
    <property type="match status" value="1"/>
</dbReference>
<comment type="caution">
    <text evidence="2">The sequence shown here is derived from an EMBL/GenBank/DDBJ whole genome shotgun (WGS) entry which is preliminary data.</text>
</comment>
<dbReference type="GO" id="GO:0005737">
    <property type="term" value="C:cytoplasm"/>
    <property type="evidence" value="ECO:0007669"/>
    <property type="project" value="TreeGrafter"/>
</dbReference>
<dbReference type="AlphaFoldDB" id="A0A8J2KBH3"/>
<dbReference type="EMBL" id="CAJVCH010291252">
    <property type="protein sequence ID" value="CAG7785197.1"/>
    <property type="molecule type" value="Genomic_DNA"/>
</dbReference>